<accession>A0A0D1ZA97</accession>
<dbReference type="VEuPathDB" id="FungiDB:PV10_06112"/>
<name>A0A0D1ZA97_EXOME</name>
<dbReference type="AlphaFoldDB" id="A0A0D1ZA97"/>
<dbReference type="EMBL" id="KN847523">
    <property type="protein sequence ID" value="KIV91592.1"/>
    <property type="molecule type" value="Genomic_DNA"/>
</dbReference>
<evidence type="ECO:0000313" key="1">
    <source>
        <dbReference type="EMBL" id="KIV91592.1"/>
    </source>
</evidence>
<reference evidence="1 2" key="1">
    <citation type="submission" date="2015-01" db="EMBL/GenBank/DDBJ databases">
        <title>The Genome Sequence of Exophiala mesophila CBS40295.</title>
        <authorList>
            <consortium name="The Broad Institute Genomics Platform"/>
            <person name="Cuomo C."/>
            <person name="de Hoog S."/>
            <person name="Gorbushina A."/>
            <person name="Stielow B."/>
            <person name="Teixiera M."/>
            <person name="Abouelleil A."/>
            <person name="Chapman S.B."/>
            <person name="Priest M."/>
            <person name="Young S.K."/>
            <person name="Wortman J."/>
            <person name="Nusbaum C."/>
            <person name="Birren B."/>
        </authorList>
    </citation>
    <scope>NUCLEOTIDE SEQUENCE [LARGE SCALE GENOMIC DNA]</scope>
    <source>
        <strain evidence="1 2">CBS 40295</strain>
    </source>
</reference>
<gene>
    <name evidence="1" type="ORF">PV10_06112</name>
</gene>
<dbReference type="GeneID" id="27323957"/>
<proteinExistence type="predicted"/>
<sequence>MACLHVYGVHQALSIDTQCGIGRTFWSHITESLEADLGPSALVFHEVQPRLYLRTLSTSSCTNYSSEAASKGVELHNVLTRLIRLTTVPTPGWRASLVQKSQILSPGYGAIPAS</sequence>
<dbReference type="Proteomes" id="UP000054302">
    <property type="component" value="Unassembled WGS sequence"/>
</dbReference>
<organism evidence="1 2">
    <name type="scientific">Exophiala mesophila</name>
    <name type="common">Black yeast-like fungus</name>
    <dbReference type="NCBI Taxonomy" id="212818"/>
    <lineage>
        <taxon>Eukaryota</taxon>
        <taxon>Fungi</taxon>
        <taxon>Dikarya</taxon>
        <taxon>Ascomycota</taxon>
        <taxon>Pezizomycotina</taxon>
        <taxon>Eurotiomycetes</taxon>
        <taxon>Chaetothyriomycetidae</taxon>
        <taxon>Chaetothyriales</taxon>
        <taxon>Herpotrichiellaceae</taxon>
        <taxon>Exophiala</taxon>
    </lineage>
</organism>
<keyword evidence="2" id="KW-1185">Reference proteome</keyword>
<protein>
    <submittedName>
        <fullName evidence="1">Uncharacterized protein</fullName>
    </submittedName>
</protein>
<evidence type="ECO:0000313" key="2">
    <source>
        <dbReference type="Proteomes" id="UP000054302"/>
    </source>
</evidence>
<dbReference type="RefSeq" id="XP_016223166.1">
    <property type="nucleotide sequence ID" value="XM_016370873.1"/>
</dbReference>
<dbReference type="HOGENOM" id="CLU_2121073_0_0_1"/>